<dbReference type="Pfam" id="PF01576">
    <property type="entry name" value="Myosin_tail_1"/>
    <property type="match status" value="1"/>
</dbReference>
<dbReference type="EMBL" id="REGN01006941">
    <property type="protein sequence ID" value="RNA07810.1"/>
    <property type="molecule type" value="Genomic_DNA"/>
</dbReference>
<dbReference type="GO" id="GO:0017111">
    <property type="term" value="F:ribonucleoside triphosphate phosphatase activity"/>
    <property type="evidence" value="ECO:0007669"/>
    <property type="project" value="UniProtKB-EC"/>
</dbReference>
<evidence type="ECO:0000256" key="2">
    <source>
        <dbReference type="ARBA" id="ARBA00022741"/>
    </source>
</evidence>
<evidence type="ECO:0000256" key="8">
    <source>
        <dbReference type="PROSITE-ProRule" id="PRU00782"/>
    </source>
</evidence>
<dbReference type="Gene3D" id="1.20.58.530">
    <property type="match status" value="1"/>
</dbReference>
<keyword evidence="4" id="KW-0175">Coiled coil</keyword>
<feature type="compositionally biased region" description="Basic and acidic residues" evidence="9">
    <location>
        <begin position="1120"/>
        <end position="1148"/>
    </location>
</feature>
<dbReference type="Pfam" id="PF00063">
    <property type="entry name" value="Myosin_head"/>
    <property type="match status" value="1"/>
</dbReference>
<feature type="region of interest" description="Disordered" evidence="9">
    <location>
        <begin position="954"/>
        <end position="1002"/>
    </location>
</feature>
<dbReference type="GO" id="GO:0005737">
    <property type="term" value="C:cytoplasm"/>
    <property type="evidence" value="ECO:0007669"/>
    <property type="project" value="TreeGrafter"/>
</dbReference>
<dbReference type="InterPro" id="IPR008989">
    <property type="entry name" value="Myosin_S1_N"/>
</dbReference>
<dbReference type="SUPFAM" id="SSF90257">
    <property type="entry name" value="Myosin rod fragments"/>
    <property type="match status" value="4"/>
</dbReference>
<dbReference type="Proteomes" id="UP000276133">
    <property type="component" value="Unassembled WGS sequence"/>
</dbReference>
<keyword evidence="6 8" id="KW-0505">Motor protein</keyword>
<reference evidence="12 13" key="1">
    <citation type="journal article" date="2018" name="Sci. Rep.">
        <title>Genomic signatures of local adaptation to the degree of environmental predictability in rotifers.</title>
        <authorList>
            <person name="Franch-Gras L."/>
            <person name="Hahn C."/>
            <person name="Garcia-Roger E.M."/>
            <person name="Carmona M.J."/>
            <person name="Serra M."/>
            <person name="Gomez A."/>
        </authorList>
    </citation>
    <scope>NUCLEOTIDE SEQUENCE [LARGE SCALE GENOMIC DNA]</scope>
    <source>
        <strain evidence="12">HYR1</strain>
    </source>
</reference>
<dbReference type="FunFam" id="1.20.5.340:FF:000025">
    <property type="entry name" value="Myosin heavy chain, isoform G"/>
    <property type="match status" value="1"/>
</dbReference>
<sequence length="1507" mass="173401">MLANLSDPEIVESLKYLLVSSEEKIKAQARPFDGKKNFWLPDKNEGFLACELQSEKGDQATVKTSKGESVTVKRDDLQQMNPPKYDKCDDMADLTYLNDASVLHNLRDRYKSWLIYTYSGLFCVAINPYKRLPVYTMKMVDLYRGKKRNEVPPHLYSIADNAYANMLRDRENQSMLITGESGAGKTENTKKVIQYFAFVAASGSAAKKEDGKKVANLEDQIVSANPVLEAYGNAKTTRNNNSSRFGKFIRIHFGPTGKIAGADIESYLLEKSRVTFQQPAERNYHIFYQLLSDAFPDYHKELLVESDASKYFFISQGMLTIDNVDDAEEMRLTDEAFDILNFSQQEKLDLFKATGAIMHWGNSKWKQRPREEQAETDGTEECEKVAHLLGVESADLIKGLLKPRIKVGNEYVNKGQNKDQVCNSIGALSKSIYSRFFQWLVDRVNETLDVKTKRQYFIGVLDIAGFEIFDFNGFEQICINYTNERLQQFFNHHMFVLEQEEYKKEGIQWEMINFGLDLQACIDLIEKPMGILSILEEECIVPKASDKTFQEKLYNQHLGKHPNFGKPKPSKGKAEAHFDLHHYAGTVSYNVSGWLEKNKDPINTTVATLFKTSKTNSVLAKLYHEMGQEEEKGKAKKGGSMQSISAGHREQLNKLMNNLKQTQPHFVRCIIPNEIKTGGVLDPHLVMHQLKCNGVLEGIRICRKGFPNRMMYSEFKQRYSILAPNAVPKGFVDATKATGSILKDIALGEDLYRLGHTKVFFRAGVLGQLEELRDTAISKIICMLQSHIRMFIMKRAYKVMLDQRLALSVLQRNIKAYLSLRNWPWWKLYTKVKPLLSVARQEEELKAKEEEFNKMKETLEKEEKLRKELEETNLKLLKDKNELYTQLQSERDNSGNAEERIQKLVLQKADLEGQVKDLEEKLGDQESSASDLNLKKKKLEQDLNDLKKDIEDLHNKLSKSDGDNKSKDNQIHKLQDEMAHQDETIAKLTREKKRLEETNTKTVEQLQQEEDKVNHLNKVKTKLEQTLDEAEDNLEREKKGRADLDKAKRKLETDLKNAQAQIEEVERLKKDLEDNLKRKDAELNNLGAKVEDEHGQVSNLQKKIKELQKRLEEADEEIEAEKQSKNKAEKQRADLSRELDELNERLEEAGGATTAQLDLNKKRESELAKLRRDLEEANLQHEATTAQLRKKHQDAVNEMGEQIDQLQKARNKLEKEKQLVKSEVDEAKLQTEQALKAKSNVEKLVKQLEIQTQELSIKFDESNRNLNDVNAQKLKLQSENANILQQVEDLESQVSSFTKLKQSLQGMIEEAKRSADEESRAKNGLAQQLRNITADLDQAREQFEEEHEAKAELQKQLAKCTGEMQQWRSKYEIEGLARAEELEEAKRKLAAKLAEAEEQVEEALAKCHSLEKTKQRLQAEVEDLMVDVERANSNAAAMEKKQKQFDKLIDEWKQKCEDITLELDASQKEARLYSTELFKLKTQYEESHESIEALRRENKNLADEIKD</sequence>
<dbReference type="SMART" id="SM00242">
    <property type="entry name" value="MYSc"/>
    <property type="match status" value="1"/>
</dbReference>
<dbReference type="Gene3D" id="1.20.5.340">
    <property type="match status" value="5"/>
</dbReference>
<dbReference type="GO" id="GO:0016459">
    <property type="term" value="C:myosin complex"/>
    <property type="evidence" value="ECO:0007669"/>
    <property type="project" value="UniProtKB-KW"/>
</dbReference>
<dbReference type="OrthoDB" id="312459at2759"/>
<dbReference type="Gene3D" id="3.40.850.10">
    <property type="entry name" value="Kinesin motor domain"/>
    <property type="match status" value="1"/>
</dbReference>
<dbReference type="CDD" id="cd01377">
    <property type="entry name" value="MYSc_class_II"/>
    <property type="match status" value="1"/>
</dbReference>
<feature type="domain" description="Myosin N-terminal SH3-like" evidence="11">
    <location>
        <begin position="33"/>
        <end position="82"/>
    </location>
</feature>
<evidence type="ECO:0000256" key="6">
    <source>
        <dbReference type="ARBA" id="ARBA00023175"/>
    </source>
</evidence>
<name>A0A3M7Q8T7_BRAPC</name>
<keyword evidence="3 8" id="KW-0067">ATP-binding</keyword>
<dbReference type="Gene3D" id="1.20.5.4820">
    <property type="match status" value="1"/>
</dbReference>
<dbReference type="PROSITE" id="PS51456">
    <property type="entry name" value="MYOSIN_MOTOR"/>
    <property type="match status" value="1"/>
</dbReference>
<evidence type="ECO:0000313" key="13">
    <source>
        <dbReference type="Proteomes" id="UP000276133"/>
    </source>
</evidence>
<evidence type="ECO:0000259" key="11">
    <source>
        <dbReference type="PROSITE" id="PS51844"/>
    </source>
</evidence>
<evidence type="ECO:0000256" key="1">
    <source>
        <dbReference type="ARBA" id="ARBA00008314"/>
    </source>
</evidence>
<accession>A0A3M7Q8T7</accession>
<evidence type="ECO:0000256" key="5">
    <source>
        <dbReference type="ARBA" id="ARBA00023123"/>
    </source>
</evidence>
<dbReference type="GO" id="GO:0007015">
    <property type="term" value="P:actin filament organization"/>
    <property type="evidence" value="ECO:0007669"/>
    <property type="project" value="TreeGrafter"/>
</dbReference>
<feature type="binding site" evidence="8">
    <location>
        <begin position="179"/>
        <end position="186"/>
    </location>
    <ligand>
        <name>ATP</name>
        <dbReference type="ChEBI" id="CHEBI:30616"/>
    </ligand>
</feature>
<evidence type="ECO:0000259" key="10">
    <source>
        <dbReference type="PROSITE" id="PS51456"/>
    </source>
</evidence>
<gene>
    <name evidence="12" type="ORF">BpHYR1_041240</name>
</gene>
<dbReference type="InterPro" id="IPR001609">
    <property type="entry name" value="Myosin_head_motor_dom-like"/>
</dbReference>
<dbReference type="InterPro" id="IPR002928">
    <property type="entry name" value="Myosin_tail"/>
</dbReference>
<protein>
    <submittedName>
        <fullName evidence="12">Myosin heavy chain isoform A</fullName>
        <ecNumber evidence="12">3.6.1.15</ecNumber>
    </submittedName>
</protein>
<dbReference type="GO" id="GO:0016020">
    <property type="term" value="C:membrane"/>
    <property type="evidence" value="ECO:0007669"/>
    <property type="project" value="TreeGrafter"/>
</dbReference>
<feature type="compositionally biased region" description="Basic and acidic residues" evidence="9">
    <location>
        <begin position="954"/>
        <end position="999"/>
    </location>
</feature>
<dbReference type="Pfam" id="PF02736">
    <property type="entry name" value="Myosin_N"/>
    <property type="match status" value="1"/>
</dbReference>
<dbReference type="GO" id="GO:0000146">
    <property type="term" value="F:microfilament motor activity"/>
    <property type="evidence" value="ECO:0007669"/>
    <property type="project" value="TreeGrafter"/>
</dbReference>
<dbReference type="GO" id="GO:0005524">
    <property type="term" value="F:ATP binding"/>
    <property type="evidence" value="ECO:0007669"/>
    <property type="project" value="UniProtKB-UniRule"/>
</dbReference>
<dbReference type="SUPFAM" id="SSF52540">
    <property type="entry name" value="P-loop containing nucleoside triphosphate hydrolases"/>
    <property type="match status" value="1"/>
</dbReference>
<keyword evidence="12" id="KW-0378">Hydrolase</keyword>
<keyword evidence="13" id="KW-1185">Reference proteome</keyword>
<dbReference type="PROSITE" id="PS51844">
    <property type="entry name" value="SH3_LIKE"/>
    <property type="match status" value="1"/>
</dbReference>
<dbReference type="FunFam" id="2.30.30.360:FF:000001">
    <property type="entry name" value="Myosin heavy chain"/>
    <property type="match status" value="1"/>
</dbReference>
<dbReference type="FunFam" id="1.10.10.820:FF:000001">
    <property type="entry name" value="Myosin heavy chain"/>
    <property type="match status" value="1"/>
</dbReference>
<dbReference type="Gene3D" id="1.20.120.720">
    <property type="entry name" value="Myosin VI head, motor domain, U50 subdomain"/>
    <property type="match status" value="1"/>
</dbReference>
<feature type="domain" description="Myosin motor" evidence="10">
    <location>
        <begin position="86"/>
        <end position="774"/>
    </location>
</feature>
<dbReference type="PRINTS" id="PR00193">
    <property type="entry name" value="MYOSINHEAVY"/>
</dbReference>
<dbReference type="FunFam" id="1.20.58.530:FF:000001">
    <property type="entry name" value="Myosin heavy chain"/>
    <property type="match status" value="1"/>
</dbReference>
<dbReference type="FunFam" id="1.20.120.720:FF:000001">
    <property type="entry name" value="Myosin heavy chain, muscle"/>
    <property type="match status" value="1"/>
</dbReference>
<dbReference type="InterPro" id="IPR027417">
    <property type="entry name" value="P-loop_NTPase"/>
</dbReference>
<keyword evidence="5 8" id="KW-0518">Myosin</keyword>
<proteinExistence type="inferred from homology"/>
<dbReference type="InterPro" id="IPR036961">
    <property type="entry name" value="Kinesin_motor_dom_sf"/>
</dbReference>
<dbReference type="FunFam" id="1.20.5.4820:FF:000002">
    <property type="entry name" value="Myosin heavy chain 10"/>
    <property type="match status" value="1"/>
</dbReference>
<dbReference type="STRING" id="10195.A0A3M7Q8T7"/>
<dbReference type="InterPro" id="IPR004009">
    <property type="entry name" value="SH3_Myosin"/>
</dbReference>
<dbReference type="GO" id="GO:0051015">
    <property type="term" value="F:actin filament binding"/>
    <property type="evidence" value="ECO:0007669"/>
    <property type="project" value="InterPro"/>
</dbReference>
<comment type="similarity">
    <text evidence="1 8">Belongs to the TRAFAC class myosin-kinesin ATPase superfamily. Myosin family.</text>
</comment>
<feature type="region of interest" description="Disordered" evidence="9">
    <location>
        <begin position="1109"/>
        <end position="1161"/>
    </location>
</feature>
<keyword evidence="2 8" id="KW-0547">Nucleotide-binding</keyword>
<dbReference type="FunFam" id="3.40.850.10:FF:000024">
    <property type="entry name" value="Myosin heavy chain, isoform J"/>
    <property type="match status" value="1"/>
</dbReference>
<comment type="caution">
    <text evidence="12">The sequence shown here is derived from an EMBL/GenBank/DDBJ whole genome shotgun (WGS) entry which is preliminary data.</text>
</comment>
<feature type="region of interest" description="Actin-binding" evidence="8">
    <location>
        <begin position="652"/>
        <end position="674"/>
    </location>
</feature>
<keyword evidence="7 8" id="KW-0009">Actin-binding</keyword>
<evidence type="ECO:0000256" key="7">
    <source>
        <dbReference type="ARBA" id="ARBA00023203"/>
    </source>
</evidence>
<evidence type="ECO:0000313" key="12">
    <source>
        <dbReference type="EMBL" id="RNA07810.1"/>
    </source>
</evidence>
<dbReference type="PANTHER" id="PTHR13140">
    <property type="entry name" value="MYOSIN"/>
    <property type="match status" value="1"/>
</dbReference>
<dbReference type="EC" id="3.6.1.15" evidence="12"/>
<feature type="non-terminal residue" evidence="12">
    <location>
        <position position="1507"/>
    </location>
</feature>
<dbReference type="Gene3D" id="1.10.10.820">
    <property type="match status" value="1"/>
</dbReference>
<dbReference type="Gene3D" id="2.30.30.360">
    <property type="entry name" value="Myosin S1 fragment, N-terminal"/>
    <property type="match status" value="1"/>
</dbReference>
<organism evidence="12 13">
    <name type="scientific">Brachionus plicatilis</name>
    <name type="common">Marine rotifer</name>
    <name type="synonym">Brachionus muelleri</name>
    <dbReference type="NCBI Taxonomy" id="10195"/>
    <lineage>
        <taxon>Eukaryota</taxon>
        <taxon>Metazoa</taxon>
        <taxon>Spiralia</taxon>
        <taxon>Gnathifera</taxon>
        <taxon>Rotifera</taxon>
        <taxon>Eurotatoria</taxon>
        <taxon>Monogononta</taxon>
        <taxon>Pseudotrocha</taxon>
        <taxon>Ploima</taxon>
        <taxon>Brachionidae</taxon>
        <taxon>Brachionus</taxon>
    </lineage>
</organism>
<dbReference type="PANTHER" id="PTHR13140:SF857">
    <property type="entry name" value="MYOSIN-11"/>
    <property type="match status" value="1"/>
</dbReference>
<evidence type="ECO:0000256" key="9">
    <source>
        <dbReference type="SAM" id="MobiDB-lite"/>
    </source>
</evidence>
<evidence type="ECO:0000256" key="4">
    <source>
        <dbReference type="ARBA" id="ARBA00023054"/>
    </source>
</evidence>
<evidence type="ECO:0000256" key="3">
    <source>
        <dbReference type="ARBA" id="ARBA00022840"/>
    </source>
</evidence>